<dbReference type="InterPro" id="IPR041796">
    <property type="entry name" value="Mre11_N"/>
</dbReference>
<feature type="coiled-coil region" evidence="2">
    <location>
        <begin position="275"/>
        <end position="309"/>
    </location>
</feature>
<comment type="caution">
    <text evidence="4">The sequence shown here is derived from an EMBL/GenBank/DDBJ whole genome shotgun (WGS) entry which is preliminary data.</text>
</comment>
<dbReference type="InterPro" id="IPR029052">
    <property type="entry name" value="Metallo-depent_PP-like"/>
</dbReference>
<dbReference type="GO" id="GO:0035861">
    <property type="term" value="C:site of double-strand break"/>
    <property type="evidence" value="ECO:0007669"/>
    <property type="project" value="TreeGrafter"/>
</dbReference>
<sequence>MVKFLITSDNHLGYNETNHISGNDSFRTFGEILQIANNENVDFILQGGDLFHENKPSRNTYNKTIQILRKYLFSSANKELKTNIHAIHGNHDDPSGFNSVSPMDILHSTGLINYFGKINSLDSIKVEPILIKVNNPIKITIAVYGLGYLKDRRLFKLLEQNKVKFIKQDAADFHILMVHQNRAFRKENYWPEEKLPEWMDLVIFGHEHLSEILTTKHFKLIQVGSSVRTSLCLDEVGEKYTYLVTIDEHKKMHIERKPLQSVRFFKMKTFSANGYTDEKELLNKIKEEIDGLNSEKETLEESGENLKSMLPLLRLRIECEKYNFMDKFKLEKIAEGKIANPKDFIRFLTVKKKKEQEIVKANEVTHKANSFEEIFRDNLVKIGLNIIDGNLFIDALKIYLGKGEKDIFSSEIDKNTQNILEKINLKEVGAENYEDVIKRAYEAKENNEKRFKH</sequence>
<dbReference type="Pfam" id="PF00149">
    <property type="entry name" value="Metallophos"/>
    <property type="match status" value="1"/>
</dbReference>
<name>A0A1W0E7L9_9MICR</name>
<evidence type="ECO:0000313" key="4">
    <source>
        <dbReference type="EMBL" id="OQS55264.1"/>
    </source>
</evidence>
<dbReference type="GO" id="GO:0030145">
    <property type="term" value="F:manganese ion binding"/>
    <property type="evidence" value="ECO:0007669"/>
    <property type="project" value="InterPro"/>
</dbReference>
<dbReference type="Pfam" id="PF04152">
    <property type="entry name" value="Mre11_DNA_bind"/>
    <property type="match status" value="1"/>
</dbReference>
<dbReference type="GO" id="GO:0000014">
    <property type="term" value="F:single-stranded DNA endodeoxyribonuclease activity"/>
    <property type="evidence" value="ECO:0007669"/>
    <property type="project" value="TreeGrafter"/>
</dbReference>
<dbReference type="OrthoDB" id="30417at2759"/>
<dbReference type="CDD" id="cd00840">
    <property type="entry name" value="MPP_Mre11_N"/>
    <property type="match status" value="1"/>
</dbReference>
<dbReference type="InterPro" id="IPR004843">
    <property type="entry name" value="Calcineurin-like_PHP"/>
</dbReference>
<dbReference type="STRING" id="646526.A0A1W0E7L9"/>
<dbReference type="SMART" id="SM01347">
    <property type="entry name" value="Mre11_DNA_bind"/>
    <property type="match status" value="1"/>
</dbReference>
<proteinExistence type="predicted"/>
<reference evidence="4 5" key="1">
    <citation type="journal article" date="2017" name="Environ. Microbiol.">
        <title>Decay of the glycolytic pathway and adaptation to intranuclear parasitism within Enterocytozoonidae microsporidia.</title>
        <authorList>
            <person name="Wiredu Boakye D."/>
            <person name="Jaroenlak P."/>
            <person name="Prachumwat A."/>
            <person name="Williams T.A."/>
            <person name="Bateman K.S."/>
            <person name="Itsathitphaisarn O."/>
            <person name="Sritunyalucksana K."/>
            <person name="Paszkiewicz K.H."/>
            <person name="Moore K.A."/>
            <person name="Stentiford G.D."/>
            <person name="Williams B.A."/>
        </authorList>
    </citation>
    <scope>NUCLEOTIDE SEQUENCE [LARGE SCALE GENOMIC DNA]</scope>
    <source>
        <strain evidence="4 5">TH1</strain>
    </source>
</reference>
<accession>A0A1W0E7L9</accession>
<dbReference type="PANTHER" id="PTHR10139">
    <property type="entry name" value="DOUBLE-STRAND BREAK REPAIR PROTEIN MRE11"/>
    <property type="match status" value="1"/>
</dbReference>
<dbReference type="GO" id="GO:0097552">
    <property type="term" value="P:mitochondrial double-strand break repair via homologous recombination"/>
    <property type="evidence" value="ECO:0007669"/>
    <property type="project" value="TreeGrafter"/>
</dbReference>
<organism evidence="4 5">
    <name type="scientific">Ecytonucleospora hepatopenaei</name>
    <dbReference type="NCBI Taxonomy" id="646526"/>
    <lineage>
        <taxon>Eukaryota</taxon>
        <taxon>Fungi</taxon>
        <taxon>Fungi incertae sedis</taxon>
        <taxon>Microsporidia</taxon>
        <taxon>Enterocytozoonidae</taxon>
        <taxon>Ecytonucleospora</taxon>
    </lineage>
</organism>
<dbReference type="InterPro" id="IPR038487">
    <property type="entry name" value="Mre11_capping_dom"/>
</dbReference>
<keyword evidence="1" id="KW-0378">Hydrolase</keyword>
<dbReference type="InterPro" id="IPR007281">
    <property type="entry name" value="Mre11_DNA-bd"/>
</dbReference>
<dbReference type="GO" id="GO:0007095">
    <property type="term" value="P:mitotic G2 DNA damage checkpoint signaling"/>
    <property type="evidence" value="ECO:0007669"/>
    <property type="project" value="TreeGrafter"/>
</dbReference>
<evidence type="ECO:0000313" key="5">
    <source>
        <dbReference type="Proteomes" id="UP000192758"/>
    </source>
</evidence>
<dbReference type="VEuPathDB" id="MicrosporidiaDB:EHP00_592"/>
<feature type="domain" description="Mre11 DNA-binding" evidence="3">
    <location>
        <begin position="252"/>
        <end position="399"/>
    </location>
</feature>
<dbReference type="GO" id="GO:0000723">
    <property type="term" value="P:telomere maintenance"/>
    <property type="evidence" value="ECO:0007669"/>
    <property type="project" value="TreeGrafter"/>
</dbReference>
<gene>
    <name evidence="4" type="primary">MRE11</name>
    <name evidence="4" type="ORF">EHP00_592</name>
</gene>
<dbReference type="GO" id="GO:0006303">
    <property type="term" value="P:double-strand break repair via nonhomologous end joining"/>
    <property type="evidence" value="ECO:0007669"/>
    <property type="project" value="TreeGrafter"/>
</dbReference>
<evidence type="ECO:0000259" key="3">
    <source>
        <dbReference type="SMART" id="SM01347"/>
    </source>
</evidence>
<dbReference type="GO" id="GO:0000724">
    <property type="term" value="P:double-strand break repair via homologous recombination"/>
    <property type="evidence" value="ECO:0007669"/>
    <property type="project" value="TreeGrafter"/>
</dbReference>
<keyword evidence="5" id="KW-1185">Reference proteome</keyword>
<dbReference type="PANTHER" id="PTHR10139:SF1">
    <property type="entry name" value="DOUBLE-STRAND BREAK REPAIR PROTEIN MRE11"/>
    <property type="match status" value="1"/>
</dbReference>
<dbReference type="Gene3D" id="3.30.110.110">
    <property type="entry name" value="Mre11, capping domain"/>
    <property type="match status" value="1"/>
</dbReference>
<dbReference type="GO" id="GO:0042138">
    <property type="term" value="P:meiotic DNA double-strand break formation"/>
    <property type="evidence" value="ECO:0007669"/>
    <property type="project" value="TreeGrafter"/>
</dbReference>
<evidence type="ECO:0000256" key="1">
    <source>
        <dbReference type="ARBA" id="ARBA00022801"/>
    </source>
</evidence>
<dbReference type="Gene3D" id="3.60.21.10">
    <property type="match status" value="1"/>
</dbReference>
<dbReference type="AlphaFoldDB" id="A0A1W0E7L9"/>
<protein>
    <submittedName>
        <fullName evidence="4">MRE11</fullName>
    </submittedName>
</protein>
<dbReference type="GO" id="GO:0030870">
    <property type="term" value="C:Mre11 complex"/>
    <property type="evidence" value="ECO:0007669"/>
    <property type="project" value="TreeGrafter"/>
</dbReference>
<evidence type="ECO:0000256" key="2">
    <source>
        <dbReference type="SAM" id="Coils"/>
    </source>
</evidence>
<dbReference type="EMBL" id="MNPJ01000012">
    <property type="protein sequence ID" value="OQS55264.1"/>
    <property type="molecule type" value="Genomic_DNA"/>
</dbReference>
<dbReference type="Proteomes" id="UP000192758">
    <property type="component" value="Unassembled WGS sequence"/>
</dbReference>
<dbReference type="SUPFAM" id="SSF56300">
    <property type="entry name" value="Metallo-dependent phosphatases"/>
    <property type="match status" value="1"/>
</dbReference>
<keyword evidence="2" id="KW-0175">Coiled coil</keyword>